<comment type="subunit">
    <text evidence="1">Heterotrimer of A, B and C subunits.</text>
</comment>
<name>A0A2N0VI45_9BACT</name>
<dbReference type="GO" id="GO:0050566">
    <property type="term" value="F:asparaginyl-tRNA synthase (glutamine-hydrolyzing) activity"/>
    <property type="evidence" value="ECO:0007669"/>
    <property type="project" value="RHEA"/>
</dbReference>
<dbReference type="NCBIfam" id="TIGR00135">
    <property type="entry name" value="gatC"/>
    <property type="match status" value="1"/>
</dbReference>
<dbReference type="EMBL" id="PISP01000002">
    <property type="protein sequence ID" value="PKD43834.1"/>
    <property type="molecule type" value="Genomic_DNA"/>
</dbReference>
<keyword evidence="1" id="KW-0547">Nucleotide-binding</keyword>
<accession>A0A2N0VI45</accession>
<dbReference type="PANTHER" id="PTHR15004:SF0">
    <property type="entry name" value="GLUTAMYL-TRNA(GLN) AMIDOTRANSFERASE SUBUNIT C, MITOCHONDRIAL"/>
    <property type="match status" value="1"/>
</dbReference>
<comment type="catalytic activity">
    <reaction evidence="1">
        <text>L-glutamyl-tRNA(Gln) + L-glutamine + ATP + H2O = L-glutaminyl-tRNA(Gln) + L-glutamate + ADP + phosphate + H(+)</text>
        <dbReference type="Rhea" id="RHEA:17521"/>
        <dbReference type="Rhea" id="RHEA-COMP:9681"/>
        <dbReference type="Rhea" id="RHEA-COMP:9684"/>
        <dbReference type="ChEBI" id="CHEBI:15377"/>
        <dbReference type="ChEBI" id="CHEBI:15378"/>
        <dbReference type="ChEBI" id="CHEBI:29985"/>
        <dbReference type="ChEBI" id="CHEBI:30616"/>
        <dbReference type="ChEBI" id="CHEBI:43474"/>
        <dbReference type="ChEBI" id="CHEBI:58359"/>
        <dbReference type="ChEBI" id="CHEBI:78520"/>
        <dbReference type="ChEBI" id="CHEBI:78521"/>
        <dbReference type="ChEBI" id="CHEBI:456216"/>
    </reaction>
</comment>
<comment type="catalytic activity">
    <reaction evidence="1">
        <text>L-aspartyl-tRNA(Asn) + L-glutamine + ATP + H2O = L-asparaginyl-tRNA(Asn) + L-glutamate + ADP + phosphate + 2 H(+)</text>
        <dbReference type="Rhea" id="RHEA:14513"/>
        <dbReference type="Rhea" id="RHEA-COMP:9674"/>
        <dbReference type="Rhea" id="RHEA-COMP:9677"/>
        <dbReference type="ChEBI" id="CHEBI:15377"/>
        <dbReference type="ChEBI" id="CHEBI:15378"/>
        <dbReference type="ChEBI" id="CHEBI:29985"/>
        <dbReference type="ChEBI" id="CHEBI:30616"/>
        <dbReference type="ChEBI" id="CHEBI:43474"/>
        <dbReference type="ChEBI" id="CHEBI:58359"/>
        <dbReference type="ChEBI" id="CHEBI:78515"/>
        <dbReference type="ChEBI" id="CHEBI:78516"/>
        <dbReference type="ChEBI" id="CHEBI:456216"/>
    </reaction>
</comment>
<dbReference type="GO" id="GO:0050567">
    <property type="term" value="F:glutaminyl-tRNA synthase (glutamine-hydrolyzing) activity"/>
    <property type="evidence" value="ECO:0007669"/>
    <property type="project" value="UniProtKB-UniRule"/>
</dbReference>
<dbReference type="InterPro" id="IPR036113">
    <property type="entry name" value="Asp/Glu-ADT_sf_sub_c"/>
</dbReference>
<dbReference type="AlphaFoldDB" id="A0A2N0VI45"/>
<dbReference type="SUPFAM" id="SSF141000">
    <property type="entry name" value="Glu-tRNAGln amidotransferase C subunit"/>
    <property type="match status" value="1"/>
</dbReference>
<dbReference type="HAMAP" id="MF_00122">
    <property type="entry name" value="GatC"/>
    <property type="match status" value="1"/>
</dbReference>
<reference evidence="2 3" key="1">
    <citation type="submission" date="2017-11" db="EMBL/GenBank/DDBJ databases">
        <title>Rhodohalobacter 15182 sp. nov., isolated from a salt lake.</title>
        <authorList>
            <person name="Han S."/>
        </authorList>
    </citation>
    <scope>NUCLEOTIDE SEQUENCE [LARGE SCALE GENOMIC DNA]</scope>
    <source>
        <strain evidence="2 3">15182</strain>
    </source>
</reference>
<comment type="caution">
    <text evidence="2">The sequence shown here is derived from an EMBL/GenBank/DDBJ whole genome shotgun (WGS) entry which is preliminary data.</text>
</comment>
<sequence length="96" mass="10929">MSVSKEDVYYVANLARLQLNDSEAEGLQKDMNNILGYIETLNELDTSDVEPLEHVTEVISTEFRKDEAKEPLSHEDALKNAPDADSDYFRVPRVIE</sequence>
<comment type="similarity">
    <text evidence="1">Belongs to the GatC family.</text>
</comment>
<dbReference type="PANTHER" id="PTHR15004">
    <property type="entry name" value="GLUTAMYL-TRNA(GLN) AMIDOTRANSFERASE SUBUNIT C, MITOCHONDRIAL"/>
    <property type="match status" value="1"/>
</dbReference>
<evidence type="ECO:0000256" key="1">
    <source>
        <dbReference type="HAMAP-Rule" id="MF_00122"/>
    </source>
</evidence>
<evidence type="ECO:0000313" key="2">
    <source>
        <dbReference type="EMBL" id="PKD43834.1"/>
    </source>
</evidence>
<protein>
    <recommendedName>
        <fullName evidence="1">Aspartyl/glutamyl-tRNA(Asn/Gln) amidotransferase subunit C</fullName>
        <shortName evidence="1">Asp/Glu-ADT subunit C</shortName>
        <ecNumber evidence="1">6.3.5.-</ecNumber>
    </recommendedName>
</protein>
<dbReference type="GO" id="GO:0006450">
    <property type="term" value="P:regulation of translational fidelity"/>
    <property type="evidence" value="ECO:0007669"/>
    <property type="project" value="InterPro"/>
</dbReference>
<dbReference type="GO" id="GO:0070681">
    <property type="term" value="P:glutaminyl-tRNAGln biosynthesis via transamidation"/>
    <property type="evidence" value="ECO:0007669"/>
    <property type="project" value="TreeGrafter"/>
</dbReference>
<keyword evidence="1" id="KW-0648">Protein biosynthesis</keyword>
<dbReference type="Pfam" id="PF02686">
    <property type="entry name" value="GatC"/>
    <property type="match status" value="1"/>
</dbReference>
<dbReference type="OrthoDB" id="9813938at2"/>
<keyword evidence="1" id="KW-0067">ATP-binding</keyword>
<dbReference type="GO" id="GO:0016740">
    <property type="term" value="F:transferase activity"/>
    <property type="evidence" value="ECO:0007669"/>
    <property type="project" value="UniProtKB-KW"/>
</dbReference>
<dbReference type="Gene3D" id="1.10.20.60">
    <property type="entry name" value="Glu-tRNAGln amidotransferase C subunit, N-terminal domain"/>
    <property type="match status" value="1"/>
</dbReference>
<comment type="function">
    <text evidence="1">Allows the formation of correctly charged Asn-tRNA(Asn) or Gln-tRNA(Gln) through the transamidation of misacylated Asp-tRNA(Asn) or Glu-tRNA(Gln) in organisms which lack either or both of asparaginyl-tRNA or glutaminyl-tRNA synthetases. The reaction takes place in the presence of glutamine and ATP through an activated phospho-Asp-tRNA(Asn) or phospho-Glu-tRNA(Gln).</text>
</comment>
<keyword evidence="2" id="KW-0808">Transferase</keyword>
<dbReference type="GO" id="GO:0005524">
    <property type="term" value="F:ATP binding"/>
    <property type="evidence" value="ECO:0007669"/>
    <property type="project" value="UniProtKB-KW"/>
</dbReference>
<keyword evidence="1" id="KW-0436">Ligase</keyword>
<gene>
    <name evidence="1" type="primary">gatC</name>
    <name evidence="2" type="ORF">CWD77_09770</name>
</gene>
<dbReference type="EC" id="6.3.5.-" evidence="1"/>
<keyword evidence="3" id="KW-1185">Reference proteome</keyword>
<dbReference type="RefSeq" id="WP_101073373.1">
    <property type="nucleotide sequence ID" value="NZ_PISP01000002.1"/>
</dbReference>
<dbReference type="GO" id="GO:0006412">
    <property type="term" value="P:translation"/>
    <property type="evidence" value="ECO:0007669"/>
    <property type="project" value="UniProtKB-UniRule"/>
</dbReference>
<organism evidence="2 3">
    <name type="scientific">Rhodohalobacter barkolensis</name>
    <dbReference type="NCBI Taxonomy" id="2053187"/>
    <lineage>
        <taxon>Bacteria</taxon>
        <taxon>Pseudomonadati</taxon>
        <taxon>Balneolota</taxon>
        <taxon>Balneolia</taxon>
        <taxon>Balneolales</taxon>
        <taxon>Balneolaceae</taxon>
        <taxon>Rhodohalobacter</taxon>
    </lineage>
</organism>
<evidence type="ECO:0000313" key="3">
    <source>
        <dbReference type="Proteomes" id="UP000233398"/>
    </source>
</evidence>
<dbReference type="InterPro" id="IPR003837">
    <property type="entry name" value="GatC"/>
</dbReference>
<dbReference type="Proteomes" id="UP000233398">
    <property type="component" value="Unassembled WGS sequence"/>
</dbReference>
<proteinExistence type="inferred from homology"/>